<evidence type="ECO:0000259" key="1">
    <source>
        <dbReference type="PROSITE" id="PS51819"/>
    </source>
</evidence>
<sequence>MSLNEKTHIGEVVLNVENLKDMKQFYQTIIGMDIKTETSSAVSFGAKEDETILLTLQSVPAGDVDVRSTGLYHLALLLPTRQDLGEMLYHILVSGYPLTGASDHGYSEALYLDDPEGNGIEIYWDKPKTDWDIRADGQIAGVTEPMDAEGVIAEAKKAFSGLPVGSFMGHVHLFVADLDRTEAFYKNLVGFDLKFDFGAQAKFFAAGEYHHQIGANTWAGKGIPAAEKGTRGLAYYTIVVPVKEDFTRIQATLDEQQYAYQLDEAANVLSLEDPNGITLKIVQG</sequence>
<name>A0ABW4NRZ1_9LACT</name>
<accession>A0ABW4NRZ1</accession>
<dbReference type="CDD" id="cd16359">
    <property type="entry name" value="VOC_BsCatE_like_C"/>
    <property type="match status" value="1"/>
</dbReference>
<reference evidence="3" key="1">
    <citation type="journal article" date="2019" name="Int. J. Syst. Evol. Microbiol.">
        <title>The Global Catalogue of Microorganisms (GCM) 10K type strain sequencing project: providing services to taxonomists for standard genome sequencing and annotation.</title>
        <authorList>
            <consortium name="The Broad Institute Genomics Platform"/>
            <consortium name="The Broad Institute Genome Sequencing Center for Infectious Disease"/>
            <person name="Wu L."/>
            <person name="Ma J."/>
        </authorList>
    </citation>
    <scope>NUCLEOTIDE SEQUENCE [LARGE SCALE GENOMIC DNA]</scope>
    <source>
        <strain evidence="3">KCTC 42143</strain>
    </source>
</reference>
<gene>
    <name evidence="2" type="ORF">ACFSBK_10510</name>
</gene>
<dbReference type="EMBL" id="JBHUFF010000019">
    <property type="protein sequence ID" value="MFD1800277.1"/>
    <property type="molecule type" value="Genomic_DNA"/>
</dbReference>
<dbReference type="PANTHER" id="PTHR43279:SF1">
    <property type="entry name" value="CATECHOL-2,3-DIOXYGENASE"/>
    <property type="match status" value="1"/>
</dbReference>
<dbReference type="Gene3D" id="3.10.180.10">
    <property type="entry name" value="2,3-Dihydroxybiphenyl 1,2-Dioxygenase, domain 1"/>
    <property type="match status" value="2"/>
</dbReference>
<dbReference type="Pfam" id="PF00903">
    <property type="entry name" value="Glyoxalase"/>
    <property type="match status" value="2"/>
</dbReference>
<dbReference type="RefSeq" id="WP_197408995.1">
    <property type="nucleotide sequence ID" value="NZ_JBHSQC010000001.1"/>
</dbReference>
<organism evidence="2 3">
    <name type="scientific">Carnobacterium antarcticum</name>
    <dbReference type="NCBI Taxonomy" id="2126436"/>
    <lineage>
        <taxon>Bacteria</taxon>
        <taxon>Bacillati</taxon>
        <taxon>Bacillota</taxon>
        <taxon>Bacilli</taxon>
        <taxon>Lactobacillales</taxon>
        <taxon>Carnobacteriaceae</taxon>
        <taxon>Carnobacterium</taxon>
    </lineage>
</organism>
<protein>
    <submittedName>
        <fullName evidence="2">VOC family protein</fullName>
    </submittedName>
</protein>
<dbReference type="SUPFAM" id="SSF54593">
    <property type="entry name" value="Glyoxalase/Bleomycin resistance protein/Dihydroxybiphenyl dioxygenase"/>
    <property type="match status" value="2"/>
</dbReference>
<proteinExistence type="predicted"/>
<dbReference type="PANTHER" id="PTHR43279">
    <property type="entry name" value="CATECHOL-2,3-DIOXYGENASE"/>
    <property type="match status" value="1"/>
</dbReference>
<dbReference type="Proteomes" id="UP001597285">
    <property type="component" value="Unassembled WGS sequence"/>
</dbReference>
<dbReference type="PROSITE" id="PS51819">
    <property type="entry name" value="VOC"/>
    <property type="match status" value="2"/>
</dbReference>
<comment type="caution">
    <text evidence="2">The sequence shown here is derived from an EMBL/GenBank/DDBJ whole genome shotgun (WGS) entry which is preliminary data.</text>
</comment>
<evidence type="ECO:0000313" key="3">
    <source>
        <dbReference type="Proteomes" id="UP001597285"/>
    </source>
</evidence>
<dbReference type="InterPro" id="IPR029068">
    <property type="entry name" value="Glyas_Bleomycin-R_OHBP_Dase"/>
</dbReference>
<feature type="domain" description="VOC" evidence="1">
    <location>
        <begin position="167"/>
        <end position="284"/>
    </location>
</feature>
<evidence type="ECO:0000313" key="2">
    <source>
        <dbReference type="EMBL" id="MFD1800277.1"/>
    </source>
</evidence>
<dbReference type="InterPro" id="IPR004360">
    <property type="entry name" value="Glyas_Fos-R_dOase_dom"/>
</dbReference>
<feature type="domain" description="VOC" evidence="1">
    <location>
        <begin position="8"/>
        <end position="125"/>
    </location>
</feature>
<dbReference type="InterPro" id="IPR037523">
    <property type="entry name" value="VOC_core"/>
</dbReference>
<keyword evidence="3" id="KW-1185">Reference proteome</keyword>